<dbReference type="InterPro" id="IPR050090">
    <property type="entry name" value="Tyrosine_recombinase_XerCD"/>
</dbReference>
<dbReference type="SUPFAM" id="SSF56349">
    <property type="entry name" value="DNA breaking-rejoining enzymes"/>
    <property type="match status" value="1"/>
</dbReference>
<name>S7UJZ7_9BACT</name>
<dbReference type="CDD" id="cd01184">
    <property type="entry name" value="INT_C_like_1"/>
    <property type="match status" value="1"/>
</dbReference>
<dbReference type="Proteomes" id="UP000014975">
    <property type="component" value="Unassembled WGS sequence"/>
</dbReference>
<organism evidence="5 6">
    <name type="scientific">Alkalidesulfovibrio alkalitolerans DSM 16529</name>
    <dbReference type="NCBI Taxonomy" id="1121439"/>
    <lineage>
        <taxon>Bacteria</taxon>
        <taxon>Pseudomonadati</taxon>
        <taxon>Thermodesulfobacteriota</taxon>
        <taxon>Desulfovibrionia</taxon>
        <taxon>Desulfovibrionales</taxon>
        <taxon>Desulfovibrionaceae</taxon>
        <taxon>Alkalidesulfovibrio</taxon>
    </lineage>
</organism>
<evidence type="ECO:0000256" key="1">
    <source>
        <dbReference type="ARBA" id="ARBA00008857"/>
    </source>
</evidence>
<dbReference type="InterPro" id="IPR013762">
    <property type="entry name" value="Integrase-like_cat_sf"/>
</dbReference>
<comment type="similarity">
    <text evidence="1">Belongs to the 'phage' integrase family.</text>
</comment>
<dbReference type="GO" id="GO:0006310">
    <property type="term" value="P:DNA recombination"/>
    <property type="evidence" value="ECO:0007669"/>
    <property type="project" value="UniProtKB-KW"/>
</dbReference>
<dbReference type="Pfam" id="PF20172">
    <property type="entry name" value="DUF6538"/>
    <property type="match status" value="1"/>
</dbReference>
<sequence>MRSAAGTSHLLLKGNTYYFRHAVPREHRAALGCRELRRSLGTGYVAEARMKAKRLALAVRDVFRMLGRMTREGGFVDEDLKDVREFVDTIFRDALEENEMQRFTDCVKNYPKEMDYLPGDTEKRIAYFKGILARRDYARLEGLARVFCEEDVGVEFPEDPVKRRMLAHEIAKHFINYYTICTRRSQGDFNFEKTLYPPQSEEFLDSLSTEVKSGGPAAPAVTLSKVIEEYVQDQTLAGNWTERSTGDIVSTLHNLIDILGDVPVSSIDFAAMRTFKTTLMQLPPNRKKSKEYRDKSIAEILRAAPKKRLGKTTFNNIVTNISSFFEWCVRHGYLKENYARGLKLRTRNERMDGARAVFTPEDLATMFNAKGYRGDSFKQPYMFWIPLLCVFTGARLEELCQLYVEDVREVDGVWVLDINENPGSDGKRDKHLKTASSIRLIPIHPVLLDLGVLRFHASVVKSGEKRLFPELKKIRNRYGHAVSKWFSRFRKSVGLDSELHDLHAFRHTVIDFFKKQRIPKDIYSDVTGHAQEGTAESVYAKAHTPTLLLQEVVEKIDYGLDLSHLNGSKFGNGATQDRKG</sequence>
<gene>
    <name evidence="5" type="ORF">dsat_2892</name>
</gene>
<dbReference type="OrthoDB" id="9784724at2"/>
<accession>S7UJZ7</accession>
<protein>
    <submittedName>
        <fullName evidence="5">Integrase family protein</fullName>
    </submittedName>
</protein>
<feature type="domain" description="Tyr recombinase" evidence="4">
    <location>
        <begin position="353"/>
        <end position="554"/>
    </location>
</feature>
<proteinExistence type="inferred from homology"/>
<dbReference type="PATRIC" id="fig|1121439.3.peg.1409"/>
<dbReference type="eggNOG" id="COG0582">
    <property type="taxonomic scope" value="Bacteria"/>
</dbReference>
<dbReference type="STRING" id="1121439.dsat_2892"/>
<dbReference type="AlphaFoldDB" id="S7UJZ7"/>
<keyword evidence="3" id="KW-0233">DNA recombination</keyword>
<dbReference type="PANTHER" id="PTHR30349:SF41">
    <property type="entry name" value="INTEGRASE_RECOMBINASE PROTEIN MJ0367-RELATED"/>
    <property type="match status" value="1"/>
</dbReference>
<dbReference type="Gene3D" id="1.10.443.10">
    <property type="entry name" value="Intergrase catalytic core"/>
    <property type="match status" value="1"/>
</dbReference>
<dbReference type="InterPro" id="IPR046668">
    <property type="entry name" value="DUF6538"/>
</dbReference>
<keyword evidence="6" id="KW-1185">Reference proteome</keyword>
<dbReference type="EMBL" id="ATHI01000015">
    <property type="protein sequence ID" value="EPR34129.1"/>
    <property type="molecule type" value="Genomic_DNA"/>
</dbReference>
<keyword evidence="2" id="KW-0238">DNA-binding</keyword>
<dbReference type="InterPro" id="IPR011010">
    <property type="entry name" value="DNA_brk_join_enz"/>
</dbReference>
<comment type="caution">
    <text evidence="5">The sequence shown here is derived from an EMBL/GenBank/DDBJ whole genome shotgun (WGS) entry which is preliminary data.</text>
</comment>
<dbReference type="GO" id="GO:0003677">
    <property type="term" value="F:DNA binding"/>
    <property type="evidence" value="ECO:0007669"/>
    <property type="project" value="UniProtKB-KW"/>
</dbReference>
<reference evidence="5 6" key="1">
    <citation type="journal article" date="2013" name="Genome Announc.">
        <title>Draft genome sequences for three mercury-methylating, sulfate-reducing bacteria.</title>
        <authorList>
            <person name="Brown S.D."/>
            <person name="Hurt R.A.Jr."/>
            <person name="Gilmour C.C."/>
            <person name="Elias D.A."/>
        </authorList>
    </citation>
    <scope>NUCLEOTIDE SEQUENCE [LARGE SCALE GENOMIC DNA]</scope>
    <source>
        <strain evidence="5 6">DSM 16529</strain>
    </source>
</reference>
<dbReference type="PANTHER" id="PTHR30349">
    <property type="entry name" value="PHAGE INTEGRASE-RELATED"/>
    <property type="match status" value="1"/>
</dbReference>
<evidence type="ECO:0000256" key="3">
    <source>
        <dbReference type="ARBA" id="ARBA00023172"/>
    </source>
</evidence>
<dbReference type="PROSITE" id="PS51898">
    <property type="entry name" value="TYR_RECOMBINASE"/>
    <property type="match status" value="1"/>
</dbReference>
<dbReference type="InterPro" id="IPR010998">
    <property type="entry name" value="Integrase_recombinase_N"/>
</dbReference>
<dbReference type="Pfam" id="PF00589">
    <property type="entry name" value="Phage_integrase"/>
    <property type="match status" value="1"/>
</dbReference>
<evidence type="ECO:0000259" key="4">
    <source>
        <dbReference type="PROSITE" id="PS51898"/>
    </source>
</evidence>
<evidence type="ECO:0000313" key="6">
    <source>
        <dbReference type="Proteomes" id="UP000014975"/>
    </source>
</evidence>
<dbReference type="GO" id="GO:0015074">
    <property type="term" value="P:DNA integration"/>
    <property type="evidence" value="ECO:0007669"/>
    <property type="project" value="InterPro"/>
</dbReference>
<evidence type="ECO:0000256" key="2">
    <source>
        <dbReference type="ARBA" id="ARBA00023125"/>
    </source>
</evidence>
<dbReference type="Gene3D" id="1.10.150.130">
    <property type="match status" value="1"/>
</dbReference>
<evidence type="ECO:0000313" key="5">
    <source>
        <dbReference type="EMBL" id="EPR34129.1"/>
    </source>
</evidence>
<dbReference type="RefSeq" id="WP_020886857.1">
    <property type="nucleotide sequence ID" value="NZ_ATHI01000015.1"/>
</dbReference>
<dbReference type="InterPro" id="IPR002104">
    <property type="entry name" value="Integrase_catalytic"/>
</dbReference>